<evidence type="ECO:0000256" key="3">
    <source>
        <dbReference type="ARBA" id="ARBA00022575"/>
    </source>
</evidence>
<sequence>MWKNTEVARRLGLAAPIIQGPFGGGISSVDLVAAVCESGGLGSFGVHHLDASGILDVASRIRARTSGPFALNLWIPLDDADEPRIDDAAFARNTALLQPYFTELGLPIPQRPERFAPPYAEQIEAVLEVRPAVLSFVFGIPSHSVLERCRELGIVTLGAATTVDEAIALEQAGVDMIVATGFEAGGHRVSFLRGAEESLSGTFSLIPQVVDAVRIPVIAAGGIADARGIAAALALGAQGVQIGTAFLACEESNADAIHRKMLFSPDARYTGLTRVFSGRLARGIRNRLMNELQPHAARIPQYPVQNWFTGIMKKAAGAQERSDLMSLWCGQSAPLLTHRDARSLMAALVEETSVISRRIGGDSS</sequence>
<dbReference type="GO" id="GO:0009636">
    <property type="term" value="P:response to toxic substance"/>
    <property type="evidence" value="ECO:0007669"/>
    <property type="project" value="UniProtKB-KW"/>
</dbReference>
<evidence type="ECO:0000313" key="13">
    <source>
        <dbReference type="Proteomes" id="UP000229897"/>
    </source>
</evidence>
<evidence type="ECO:0000256" key="4">
    <source>
        <dbReference type="ARBA" id="ARBA00022630"/>
    </source>
</evidence>
<dbReference type="Proteomes" id="UP000229897">
    <property type="component" value="Chromosome"/>
</dbReference>
<evidence type="ECO:0000256" key="10">
    <source>
        <dbReference type="ARBA" id="ARBA00049401"/>
    </source>
</evidence>
<dbReference type="AlphaFoldDB" id="A0A2D2DFY4"/>
<keyword evidence="7" id="KW-0560">Oxidoreductase</keyword>
<proteinExistence type="inferred from homology"/>
<keyword evidence="6" id="KW-0547">Nucleotide-binding</keyword>
<accession>A0A2D2DFY4</accession>
<evidence type="ECO:0000256" key="6">
    <source>
        <dbReference type="ARBA" id="ARBA00022741"/>
    </source>
</evidence>
<dbReference type="RefSeq" id="WP_099873898.1">
    <property type="nucleotide sequence ID" value="NZ_CP024608.1"/>
</dbReference>
<comment type="cofactor">
    <cofactor evidence="1">
        <name>FMN</name>
        <dbReference type="ChEBI" id="CHEBI:58210"/>
    </cofactor>
</comment>
<dbReference type="SUPFAM" id="SSF51412">
    <property type="entry name" value="Inosine monophosphate dehydrogenase (IMPDH)"/>
    <property type="match status" value="1"/>
</dbReference>
<dbReference type="PANTHER" id="PTHR42747:SF3">
    <property type="entry name" value="NITRONATE MONOOXYGENASE-RELATED"/>
    <property type="match status" value="1"/>
</dbReference>
<keyword evidence="4" id="KW-0285">Flavoprotein</keyword>
<evidence type="ECO:0000256" key="5">
    <source>
        <dbReference type="ARBA" id="ARBA00022643"/>
    </source>
</evidence>
<keyword evidence="12" id="KW-0223">Dioxygenase</keyword>
<dbReference type="InterPro" id="IPR004136">
    <property type="entry name" value="NMO"/>
</dbReference>
<evidence type="ECO:0000256" key="2">
    <source>
        <dbReference type="ARBA" id="ARBA00009881"/>
    </source>
</evidence>
<protein>
    <recommendedName>
        <fullName evidence="11">Nitronate monooxygenase</fullName>
    </recommendedName>
    <alternativeName>
        <fullName evidence="9">Propionate 3-nitronate monooxygenase</fullName>
    </alternativeName>
</protein>
<dbReference type="GO" id="GO:0000166">
    <property type="term" value="F:nucleotide binding"/>
    <property type="evidence" value="ECO:0007669"/>
    <property type="project" value="UniProtKB-KW"/>
</dbReference>
<evidence type="ECO:0000256" key="9">
    <source>
        <dbReference type="ARBA" id="ARBA00031155"/>
    </source>
</evidence>
<dbReference type="InterPro" id="IPR013785">
    <property type="entry name" value="Aldolase_TIM"/>
</dbReference>
<keyword evidence="3" id="KW-0216">Detoxification</keyword>
<dbReference type="CDD" id="cd04730">
    <property type="entry name" value="NPD_like"/>
    <property type="match status" value="1"/>
</dbReference>
<evidence type="ECO:0000313" key="12">
    <source>
        <dbReference type="EMBL" id="ATQ73908.1"/>
    </source>
</evidence>
<dbReference type="KEGG" id="mass:CR152_04780"/>
<evidence type="ECO:0000256" key="1">
    <source>
        <dbReference type="ARBA" id="ARBA00001917"/>
    </source>
</evidence>
<evidence type="ECO:0000256" key="8">
    <source>
        <dbReference type="ARBA" id="ARBA00023033"/>
    </source>
</evidence>
<dbReference type="EMBL" id="CP024608">
    <property type="protein sequence ID" value="ATQ73908.1"/>
    <property type="molecule type" value="Genomic_DNA"/>
</dbReference>
<dbReference type="PANTHER" id="PTHR42747">
    <property type="entry name" value="NITRONATE MONOOXYGENASE-RELATED"/>
    <property type="match status" value="1"/>
</dbReference>
<dbReference type="Gene3D" id="3.20.20.70">
    <property type="entry name" value="Aldolase class I"/>
    <property type="match status" value="1"/>
</dbReference>
<keyword evidence="5" id="KW-0288">FMN</keyword>
<evidence type="ECO:0000256" key="11">
    <source>
        <dbReference type="ARBA" id="ARBA00067136"/>
    </source>
</evidence>
<keyword evidence="13" id="KW-1185">Reference proteome</keyword>
<comment type="similarity">
    <text evidence="2">Belongs to the nitronate monooxygenase family. NMO class I subfamily.</text>
</comment>
<keyword evidence="8" id="KW-0503">Monooxygenase</keyword>
<dbReference type="GO" id="GO:0051213">
    <property type="term" value="F:dioxygenase activity"/>
    <property type="evidence" value="ECO:0007669"/>
    <property type="project" value="UniProtKB-KW"/>
</dbReference>
<name>A0A2D2DFY4_9BURK</name>
<evidence type="ECO:0000256" key="7">
    <source>
        <dbReference type="ARBA" id="ARBA00023002"/>
    </source>
</evidence>
<comment type="catalytic activity">
    <reaction evidence="10">
        <text>3 propionate 3-nitronate + 3 O2 + H2O = 3 3-oxopropanoate + 2 nitrate + nitrite + H2O2 + 3 H(+)</text>
        <dbReference type="Rhea" id="RHEA:57332"/>
        <dbReference type="ChEBI" id="CHEBI:15377"/>
        <dbReference type="ChEBI" id="CHEBI:15378"/>
        <dbReference type="ChEBI" id="CHEBI:15379"/>
        <dbReference type="ChEBI" id="CHEBI:16240"/>
        <dbReference type="ChEBI" id="CHEBI:16301"/>
        <dbReference type="ChEBI" id="CHEBI:17632"/>
        <dbReference type="ChEBI" id="CHEBI:33190"/>
        <dbReference type="ChEBI" id="CHEBI:136067"/>
    </reaction>
</comment>
<dbReference type="FunFam" id="3.20.20.70:FF:000154">
    <property type="entry name" value="Probable nitronate monooxygenase"/>
    <property type="match status" value="1"/>
</dbReference>
<dbReference type="GO" id="GO:0018580">
    <property type="term" value="F:nitronate monooxygenase activity"/>
    <property type="evidence" value="ECO:0007669"/>
    <property type="project" value="InterPro"/>
</dbReference>
<gene>
    <name evidence="12" type="ORF">CR152_04780</name>
</gene>
<dbReference type="Pfam" id="PF03060">
    <property type="entry name" value="NMO"/>
    <property type="match status" value="1"/>
</dbReference>
<dbReference type="OrthoDB" id="9778912at2"/>
<reference evidence="12" key="1">
    <citation type="submission" date="2017-10" db="EMBL/GenBank/DDBJ databases">
        <title>Massilia psychrophilum sp. nov., a novel purple-pigmented bacterium isolated from Tianshan glacier, Xinjiang Municipality, China.</title>
        <authorList>
            <person name="Wang H."/>
        </authorList>
    </citation>
    <scope>NUCLEOTIDE SEQUENCE [LARGE SCALE GENOMIC DNA]</scope>
    <source>
        <strain evidence="12">B2</strain>
    </source>
</reference>
<organism evidence="12 13">
    <name type="scientific">Massilia violaceinigra</name>
    <dbReference type="NCBI Taxonomy" id="2045208"/>
    <lineage>
        <taxon>Bacteria</taxon>
        <taxon>Pseudomonadati</taxon>
        <taxon>Pseudomonadota</taxon>
        <taxon>Betaproteobacteria</taxon>
        <taxon>Burkholderiales</taxon>
        <taxon>Oxalobacteraceae</taxon>
        <taxon>Telluria group</taxon>
        <taxon>Massilia</taxon>
    </lineage>
</organism>